<organism evidence="1 2">
    <name type="scientific">Psilocybe cf. subviscida</name>
    <dbReference type="NCBI Taxonomy" id="2480587"/>
    <lineage>
        <taxon>Eukaryota</taxon>
        <taxon>Fungi</taxon>
        <taxon>Dikarya</taxon>
        <taxon>Basidiomycota</taxon>
        <taxon>Agaricomycotina</taxon>
        <taxon>Agaricomycetes</taxon>
        <taxon>Agaricomycetidae</taxon>
        <taxon>Agaricales</taxon>
        <taxon>Agaricineae</taxon>
        <taxon>Strophariaceae</taxon>
        <taxon>Psilocybe</taxon>
    </lineage>
</organism>
<keyword evidence="2" id="KW-1185">Reference proteome</keyword>
<dbReference type="GO" id="GO:0045259">
    <property type="term" value="C:proton-transporting ATP synthase complex"/>
    <property type="evidence" value="ECO:0007669"/>
    <property type="project" value="InterPro"/>
</dbReference>
<dbReference type="Proteomes" id="UP000567179">
    <property type="component" value="Unassembled WGS sequence"/>
</dbReference>
<evidence type="ECO:0000313" key="1">
    <source>
        <dbReference type="EMBL" id="KAF5330982.1"/>
    </source>
</evidence>
<evidence type="ECO:0008006" key="3">
    <source>
        <dbReference type="Google" id="ProtNLM"/>
    </source>
</evidence>
<proteinExistence type="predicted"/>
<comment type="caution">
    <text evidence="1">The sequence shown here is derived from an EMBL/GenBank/DDBJ whole genome shotgun (WGS) entry which is preliminary data.</text>
</comment>
<name>A0A8H5BZ10_9AGAR</name>
<dbReference type="GO" id="GO:0046933">
    <property type="term" value="F:proton-transporting ATP synthase activity, rotational mechanism"/>
    <property type="evidence" value="ECO:0007669"/>
    <property type="project" value="TreeGrafter"/>
</dbReference>
<protein>
    <recommendedName>
        <fullName evidence="3">ATP synthase subunit J, mitochondrial</fullName>
    </recommendedName>
</protein>
<dbReference type="OrthoDB" id="5520611at2759"/>
<reference evidence="1 2" key="1">
    <citation type="journal article" date="2020" name="ISME J.">
        <title>Uncovering the hidden diversity of litter-decomposition mechanisms in mushroom-forming fungi.</title>
        <authorList>
            <person name="Floudas D."/>
            <person name="Bentzer J."/>
            <person name="Ahren D."/>
            <person name="Johansson T."/>
            <person name="Persson P."/>
            <person name="Tunlid A."/>
        </authorList>
    </citation>
    <scope>NUCLEOTIDE SEQUENCE [LARGE SCALE GENOMIC DNA]</scope>
    <source>
        <strain evidence="1 2">CBS 101986</strain>
    </source>
</reference>
<gene>
    <name evidence="1" type="ORF">D9619_005206</name>
</gene>
<dbReference type="Pfam" id="PF04911">
    <property type="entry name" value="ATP-synt_J"/>
    <property type="match status" value="1"/>
</dbReference>
<accession>A0A8H5BZ10</accession>
<sequence length="113" mass="12445">MQASTSDVPDDACSKWQLVLTGQHSQLITANGPLRQQTTSYPPSTSYPSKAMAFFGLRKWSTPIFKPLWPFMVAGGITTYLVAQAQSSGVKSAEWRNDPRNPYAAQLAKESLH</sequence>
<dbReference type="EMBL" id="JAACJJ010000001">
    <property type="protein sequence ID" value="KAF5330982.1"/>
    <property type="molecule type" value="Genomic_DNA"/>
</dbReference>
<dbReference type="PANTHER" id="PTHR28060">
    <property type="entry name" value="ATP SYNTHASE SUBUNIT J, MITOCHONDRIAL"/>
    <property type="match status" value="1"/>
</dbReference>
<dbReference type="InterPro" id="IPR006995">
    <property type="entry name" value="ATP_synth_F0_jsu"/>
</dbReference>
<dbReference type="AlphaFoldDB" id="A0A8H5BZ10"/>
<dbReference type="PANTHER" id="PTHR28060:SF1">
    <property type="entry name" value="ATP SYNTHASE SUBUNIT J, MITOCHONDRIAL"/>
    <property type="match status" value="1"/>
</dbReference>
<evidence type="ECO:0000313" key="2">
    <source>
        <dbReference type="Proteomes" id="UP000567179"/>
    </source>
</evidence>